<dbReference type="AlphaFoldDB" id="A0A6A6V5Y4"/>
<evidence type="ECO:0008006" key="4">
    <source>
        <dbReference type="Google" id="ProtNLM"/>
    </source>
</evidence>
<keyword evidence="1" id="KW-1133">Transmembrane helix</keyword>
<feature type="transmembrane region" description="Helical" evidence="1">
    <location>
        <begin position="287"/>
        <end position="308"/>
    </location>
</feature>
<accession>A0A6A6V5Y4</accession>
<dbReference type="Proteomes" id="UP000799440">
    <property type="component" value="Unassembled WGS sequence"/>
</dbReference>
<keyword evidence="1" id="KW-0812">Transmembrane</keyword>
<evidence type="ECO:0000256" key="1">
    <source>
        <dbReference type="SAM" id="Phobius"/>
    </source>
</evidence>
<keyword evidence="1" id="KW-0472">Membrane</keyword>
<dbReference type="OrthoDB" id="2157530at2759"/>
<dbReference type="EMBL" id="MU006579">
    <property type="protein sequence ID" value="KAF2745988.1"/>
    <property type="molecule type" value="Genomic_DNA"/>
</dbReference>
<evidence type="ECO:0000313" key="3">
    <source>
        <dbReference type="Proteomes" id="UP000799440"/>
    </source>
</evidence>
<reference evidence="2" key="1">
    <citation type="journal article" date="2020" name="Stud. Mycol.">
        <title>101 Dothideomycetes genomes: a test case for predicting lifestyles and emergence of pathogens.</title>
        <authorList>
            <person name="Haridas S."/>
            <person name="Albert R."/>
            <person name="Binder M."/>
            <person name="Bloem J."/>
            <person name="Labutti K."/>
            <person name="Salamov A."/>
            <person name="Andreopoulos B."/>
            <person name="Baker S."/>
            <person name="Barry K."/>
            <person name="Bills G."/>
            <person name="Bluhm B."/>
            <person name="Cannon C."/>
            <person name="Castanera R."/>
            <person name="Culley D."/>
            <person name="Daum C."/>
            <person name="Ezra D."/>
            <person name="Gonzalez J."/>
            <person name="Henrissat B."/>
            <person name="Kuo A."/>
            <person name="Liang C."/>
            <person name="Lipzen A."/>
            <person name="Lutzoni F."/>
            <person name="Magnuson J."/>
            <person name="Mondo S."/>
            <person name="Nolan M."/>
            <person name="Ohm R."/>
            <person name="Pangilinan J."/>
            <person name="Park H.-J."/>
            <person name="Ramirez L."/>
            <person name="Alfaro M."/>
            <person name="Sun H."/>
            <person name="Tritt A."/>
            <person name="Yoshinaga Y."/>
            <person name="Zwiers L.-H."/>
            <person name="Turgeon B."/>
            <person name="Goodwin S."/>
            <person name="Spatafora J."/>
            <person name="Crous P."/>
            <person name="Grigoriev I."/>
        </authorList>
    </citation>
    <scope>NUCLEOTIDE SEQUENCE</scope>
    <source>
        <strain evidence="2">CBS 119925</strain>
    </source>
</reference>
<dbReference type="InterPro" id="IPR052895">
    <property type="entry name" value="HetReg/Transcr_Mod"/>
</dbReference>
<dbReference type="PANTHER" id="PTHR24148:SF73">
    <property type="entry name" value="HET DOMAIN PROTEIN (AFU_ORTHOLOGUE AFUA_8G01020)"/>
    <property type="match status" value="1"/>
</dbReference>
<proteinExistence type="predicted"/>
<organism evidence="2 3">
    <name type="scientific">Sporormia fimetaria CBS 119925</name>
    <dbReference type="NCBI Taxonomy" id="1340428"/>
    <lineage>
        <taxon>Eukaryota</taxon>
        <taxon>Fungi</taxon>
        <taxon>Dikarya</taxon>
        <taxon>Ascomycota</taxon>
        <taxon>Pezizomycotina</taxon>
        <taxon>Dothideomycetes</taxon>
        <taxon>Pleosporomycetidae</taxon>
        <taxon>Pleosporales</taxon>
        <taxon>Sporormiaceae</taxon>
        <taxon>Sporormia</taxon>
    </lineage>
</organism>
<evidence type="ECO:0000313" key="2">
    <source>
        <dbReference type="EMBL" id="KAF2745988.1"/>
    </source>
</evidence>
<gene>
    <name evidence="2" type="ORF">M011DRAFT_478381</name>
</gene>
<dbReference type="PANTHER" id="PTHR24148">
    <property type="entry name" value="ANKYRIN REPEAT DOMAIN-CONTAINING PROTEIN 39 HOMOLOG-RELATED"/>
    <property type="match status" value="1"/>
</dbReference>
<name>A0A6A6V5Y4_9PLEO</name>
<keyword evidence="3" id="KW-1185">Reference proteome</keyword>
<sequence length="418" mass="47471">MAFLCKRPGMEKTTKHSIFFAGVLDLARERIQTSSQFDLLEALRCFQPFNATLHVDKIYGLLGLLKTPHYVHIDYAMSPERLYEVVCLTIIEHTQCLDVFLDCCRTQHSQFPNLPSWVPDWSTTPPLGTSVRTTTAQERFSASRNTKASDSINSVRGKITVPGHFLGTIADVGICMPSSHELQPPRNRILYFRWVLEILTLPVTILESWKATVTRRDDGHDATLLSRYTTGETLMDALYHTLYATGGPSPIFEEENSFNLMIDIQEWLLELLQVTGKLRYPFQITPLALWPLAWLFCFPAFFLVTYWYGIVATWRFLRPALRFGIEMGKENNDPCRQTWTIGRTDCNLIGRFPAPGLTSADALPSRVGDAIVIFKGGSRPYVIRRAGDCWRLVGSAYIHGIMYGAAFREEQCVDIELV</sequence>
<protein>
    <recommendedName>
        <fullName evidence="4">Heterokaryon incompatibility domain-containing protein</fullName>
    </recommendedName>
</protein>